<dbReference type="CDD" id="cd00077">
    <property type="entry name" value="HDc"/>
    <property type="match status" value="1"/>
</dbReference>
<evidence type="ECO:0000313" key="3">
    <source>
        <dbReference type="Proteomes" id="UP001461341"/>
    </source>
</evidence>
<dbReference type="Pfam" id="PF13487">
    <property type="entry name" value="HD_5"/>
    <property type="match status" value="1"/>
</dbReference>
<dbReference type="InterPro" id="IPR037522">
    <property type="entry name" value="HD_GYP_dom"/>
</dbReference>
<evidence type="ECO:0000313" key="2">
    <source>
        <dbReference type="EMBL" id="WZL76858.1"/>
    </source>
</evidence>
<protein>
    <submittedName>
        <fullName evidence="2">HD domain-containing protein</fullName>
    </submittedName>
</protein>
<dbReference type="PANTHER" id="PTHR43155">
    <property type="entry name" value="CYCLIC DI-GMP PHOSPHODIESTERASE PA4108-RELATED"/>
    <property type="match status" value="1"/>
</dbReference>
<organism evidence="2 3">
    <name type="scientific">Thermatribacter velox</name>
    <dbReference type="NCBI Taxonomy" id="3039681"/>
    <lineage>
        <taxon>Bacteria</taxon>
        <taxon>Pseudomonadati</taxon>
        <taxon>Atribacterota</taxon>
        <taxon>Atribacteria</taxon>
        <taxon>Atribacterales</taxon>
        <taxon>Thermatribacteraceae</taxon>
        <taxon>Thermatribacter</taxon>
    </lineage>
</organism>
<proteinExistence type="predicted"/>
<name>A0ABZ2YEU5_9BACT</name>
<dbReference type="EMBL" id="CP121689">
    <property type="protein sequence ID" value="WZL76858.1"/>
    <property type="molecule type" value="Genomic_DNA"/>
</dbReference>
<gene>
    <name evidence="2" type="ORF">QBE54_03780</name>
</gene>
<dbReference type="InterPro" id="IPR003607">
    <property type="entry name" value="HD/PDEase_dom"/>
</dbReference>
<reference evidence="2 3" key="1">
    <citation type="submission" date="2023-03" db="EMBL/GenBank/DDBJ databases">
        <title>Novel Species.</title>
        <authorList>
            <person name="Ma S."/>
        </authorList>
    </citation>
    <scope>NUCLEOTIDE SEQUENCE [LARGE SCALE GENOMIC DNA]</scope>
    <source>
        <strain evidence="2 3">B11</strain>
    </source>
</reference>
<dbReference type="RefSeq" id="WP_369019022.1">
    <property type="nucleotide sequence ID" value="NZ_CP121689.1"/>
</dbReference>
<dbReference type="PANTHER" id="PTHR43155:SF2">
    <property type="entry name" value="CYCLIC DI-GMP PHOSPHODIESTERASE PA4108"/>
    <property type="match status" value="1"/>
</dbReference>
<evidence type="ECO:0000259" key="1">
    <source>
        <dbReference type="PROSITE" id="PS51832"/>
    </source>
</evidence>
<feature type="domain" description="HD-GYP" evidence="1">
    <location>
        <begin position="112"/>
        <end position="309"/>
    </location>
</feature>
<dbReference type="Proteomes" id="UP001461341">
    <property type="component" value="Chromosome"/>
</dbReference>
<sequence length="370" mass="41509">MAKKRIRKILVPLKDLEENSVLPYSIIDQKGRVLVKAGSRLTRSVLQSLYELNRSFVIAEVMEEESVVAKEDVPLQLKQETLEDLQSTLEDLAQGKTVSLDALEKDTKNLIQAVELNPGLVVPIIQLKKYDDFAFTHSLNVAVISLFIGKFLNLSRQELLILGLGALLHDLGKLKIPVEILHKPKKLDEKELSVVKRHPIDAKKILEEQTSLNSSKSQLIALQHHEKIDGSGYPLGLGSKETDFLSQITTVADIYEALTSDRPYRKGLPIGEVVEYLMGNAGYKLNMEVVETFIRHISPYQVGDLVKLSDGREAIVSELNPVLPFRPKVRIKVEDEQGKPQLAEEVDLARITTLTITEELLSKSKIRLKD</sequence>
<dbReference type="Gene3D" id="1.10.3210.10">
    <property type="entry name" value="Hypothetical protein af1432"/>
    <property type="match status" value="1"/>
</dbReference>
<keyword evidence="3" id="KW-1185">Reference proteome</keyword>
<dbReference type="SMART" id="SM00471">
    <property type="entry name" value="HDc"/>
    <property type="match status" value="1"/>
</dbReference>
<dbReference type="PROSITE" id="PS51832">
    <property type="entry name" value="HD_GYP"/>
    <property type="match status" value="1"/>
</dbReference>
<dbReference type="SUPFAM" id="SSF109604">
    <property type="entry name" value="HD-domain/PDEase-like"/>
    <property type="match status" value="1"/>
</dbReference>
<accession>A0ABZ2YEU5</accession>